<dbReference type="FunFam" id="3.40.50.970:FF:000001">
    <property type="entry name" value="Pyruvate dehydrogenase E1 beta subunit"/>
    <property type="match status" value="1"/>
</dbReference>
<dbReference type="FunFam" id="3.40.50.920:FF:000001">
    <property type="entry name" value="Pyruvate dehydrogenase E1 beta subunit"/>
    <property type="match status" value="1"/>
</dbReference>
<evidence type="ECO:0000256" key="2">
    <source>
        <dbReference type="ARBA" id="ARBA00023002"/>
    </source>
</evidence>
<dbReference type="Gene3D" id="3.40.50.920">
    <property type="match status" value="1"/>
</dbReference>
<dbReference type="EMBL" id="JAOSIW010000001">
    <property type="protein sequence ID" value="MDO8054276.1"/>
    <property type="molecule type" value="Genomic_DNA"/>
</dbReference>
<feature type="domain" description="Transketolase-like pyrimidine-binding" evidence="4">
    <location>
        <begin position="6"/>
        <end position="181"/>
    </location>
</feature>
<comment type="cofactor">
    <cofactor evidence="1">
        <name>thiamine diphosphate</name>
        <dbReference type="ChEBI" id="CHEBI:58937"/>
    </cofactor>
</comment>
<dbReference type="InterPro" id="IPR029061">
    <property type="entry name" value="THDP-binding"/>
</dbReference>
<dbReference type="PANTHER" id="PTHR43257:SF2">
    <property type="entry name" value="PYRUVATE DEHYDROGENASE E1 COMPONENT SUBUNIT BETA"/>
    <property type="match status" value="1"/>
</dbReference>
<reference evidence="5 6" key="1">
    <citation type="journal article" date="2023" name="Int. J. Syst. Evol. Microbiol.">
        <title>The observation of taxonomic boundaries for the 16SrII and 16SrXXV phytoplasmas using genome-based delimitation.</title>
        <authorList>
            <person name="Rodrigues Jardim B."/>
            <person name="Tran-Nguyen L.T.T."/>
            <person name="Gambley C."/>
            <person name="Al-Sadi A.M."/>
            <person name="Al-Subhi A.M."/>
            <person name="Foissac X."/>
            <person name="Salar P."/>
            <person name="Cai H."/>
            <person name="Yang J.Y."/>
            <person name="Davis R."/>
            <person name="Jones L."/>
            <person name="Rodoni B."/>
            <person name="Constable F.E."/>
        </authorList>
    </citation>
    <scope>NUCLEOTIDE SEQUENCE [LARGE SCALE GENOMIC DNA]</scope>
    <source>
        <strain evidence="5">BAWM-OMN-P26</strain>
    </source>
</reference>
<organism evidence="5 6">
    <name type="scientific">Candidatus Phytoplasma australasiaticum subsp. australasiaticum</name>
    <dbReference type="NCBI Taxonomy" id="2832407"/>
    <lineage>
        <taxon>Bacteria</taxon>
        <taxon>Bacillati</taxon>
        <taxon>Mycoplasmatota</taxon>
        <taxon>Mollicutes</taxon>
        <taxon>Acholeplasmatales</taxon>
        <taxon>Acholeplasmataceae</taxon>
        <taxon>Candidatus Phytoplasma</taxon>
        <taxon>16SrII (Peanut WB group)</taxon>
        <taxon>Candidatus Phytoplasma australasiaticum</taxon>
    </lineage>
</organism>
<accession>A0A9K3STU0</accession>
<evidence type="ECO:0000256" key="1">
    <source>
        <dbReference type="ARBA" id="ARBA00001964"/>
    </source>
</evidence>
<evidence type="ECO:0000313" key="6">
    <source>
        <dbReference type="Proteomes" id="UP001170651"/>
    </source>
</evidence>
<keyword evidence="3" id="KW-0786">Thiamine pyrophosphate</keyword>
<gene>
    <name evidence="5" type="ORF">OC696_00095</name>
</gene>
<dbReference type="SUPFAM" id="SSF52922">
    <property type="entry name" value="TK C-terminal domain-like"/>
    <property type="match status" value="1"/>
</dbReference>
<dbReference type="GeneID" id="93018338"/>
<dbReference type="GO" id="GO:0016491">
    <property type="term" value="F:oxidoreductase activity"/>
    <property type="evidence" value="ECO:0007669"/>
    <property type="project" value="UniProtKB-KW"/>
</dbReference>
<name>A0A9K3STU0_9MOLU</name>
<dbReference type="Pfam" id="PF02779">
    <property type="entry name" value="Transket_pyr"/>
    <property type="match status" value="1"/>
</dbReference>
<dbReference type="SMART" id="SM00861">
    <property type="entry name" value="Transket_pyr"/>
    <property type="match status" value="1"/>
</dbReference>
<comment type="caution">
    <text evidence="5">The sequence shown here is derived from an EMBL/GenBank/DDBJ whole genome shotgun (WGS) entry which is preliminary data.</text>
</comment>
<evidence type="ECO:0000259" key="4">
    <source>
        <dbReference type="SMART" id="SM00861"/>
    </source>
</evidence>
<dbReference type="SUPFAM" id="SSF52518">
    <property type="entry name" value="Thiamin diphosphate-binding fold (THDP-binding)"/>
    <property type="match status" value="1"/>
</dbReference>
<dbReference type="InterPro" id="IPR033248">
    <property type="entry name" value="Transketolase_C"/>
</dbReference>
<dbReference type="InterPro" id="IPR009014">
    <property type="entry name" value="Transketo_C/PFOR_II"/>
</dbReference>
<dbReference type="InterPro" id="IPR005475">
    <property type="entry name" value="Transketolase-like_Pyr-bd"/>
</dbReference>
<dbReference type="AlphaFoldDB" id="A0A9K3STU0"/>
<dbReference type="PANTHER" id="PTHR43257">
    <property type="entry name" value="PYRUVATE DEHYDROGENASE E1 COMPONENT BETA SUBUNIT"/>
    <property type="match status" value="1"/>
</dbReference>
<evidence type="ECO:0000256" key="3">
    <source>
        <dbReference type="ARBA" id="ARBA00023052"/>
    </source>
</evidence>
<sequence length="330" mass="36577">MAFMKMNMLEAINHTLDYALENIPKVVLFGEDVENLGGVFRVLKGLYSKYGSSKVFNTPISESSILGSGIGLALAGFRPIAEIQFEGFIFPALQDLFCHAVRLRNRTRGKFTVPMVVRTTIQGNIKALEHHSESIEGMLASFPGLHVVVPSNPIDAKGLLLSAIKSNDPVIFLEPKVLYRSRREEVPVEPYEIEIGKARVVKEGSDVTVVGWSSAIPVIQTAIESLEQNNISVELIDLRSITPIDQETIIQSVKKTGRLVVAHEATKTYGPAGEIITLINEYAFDALKVAPIRITGYDIITPLARGEYHQILNPAKIIYYIKKMFNKLNK</sequence>
<proteinExistence type="predicted"/>
<dbReference type="Pfam" id="PF02780">
    <property type="entry name" value="Transketolase_C"/>
    <property type="match status" value="1"/>
</dbReference>
<dbReference type="RefSeq" id="WP_004995314.1">
    <property type="nucleotide sequence ID" value="NZ_JALQCT010000002.1"/>
</dbReference>
<evidence type="ECO:0000313" key="5">
    <source>
        <dbReference type="EMBL" id="MDO8054276.1"/>
    </source>
</evidence>
<dbReference type="Gene3D" id="3.40.50.970">
    <property type="match status" value="1"/>
</dbReference>
<keyword evidence="6" id="KW-1185">Reference proteome</keyword>
<dbReference type="Proteomes" id="UP001170651">
    <property type="component" value="Unassembled WGS sequence"/>
</dbReference>
<dbReference type="CDD" id="cd07036">
    <property type="entry name" value="TPP_PYR_E1-PDHc-beta_like"/>
    <property type="match status" value="1"/>
</dbReference>
<keyword evidence="2" id="KW-0560">Oxidoreductase</keyword>
<protein>
    <submittedName>
        <fullName evidence="5">Alpha-ketoacid dehydrogenase subunit beta</fullName>
    </submittedName>
</protein>